<organism evidence="2">
    <name type="scientific">mine drainage metagenome</name>
    <dbReference type="NCBI Taxonomy" id="410659"/>
    <lineage>
        <taxon>unclassified sequences</taxon>
        <taxon>metagenomes</taxon>
        <taxon>ecological metagenomes</taxon>
    </lineage>
</organism>
<reference evidence="2" key="1">
    <citation type="submission" date="2016-10" db="EMBL/GenBank/DDBJ databases">
        <title>Sequence of Gallionella enrichment culture.</title>
        <authorList>
            <person name="Poehlein A."/>
            <person name="Muehling M."/>
            <person name="Daniel R."/>
        </authorList>
    </citation>
    <scope>NUCLEOTIDE SEQUENCE</scope>
</reference>
<feature type="region of interest" description="Disordered" evidence="1">
    <location>
        <begin position="70"/>
        <end position="91"/>
    </location>
</feature>
<name>A0A1J5RQ27_9ZZZZ</name>
<gene>
    <name evidence="2" type="ORF">GALL_201500</name>
</gene>
<evidence type="ECO:0000256" key="1">
    <source>
        <dbReference type="SAM" id="MobiDB-lite"/>
    </source>
</evidence>
<dbReference type="AlphaFoldDB" id="A0A1J5RQ27"/>
<comment type="caution">
    <text evidence="2">The sequence shown here is derived from an EMBL/GenBank/DDBJ whole genome shotgun (WGS) entry which is preliminary data.</text>
</comment>
<accession>A0A1J5RQ27</accession>
<dbReference type="EMBL" id="MLJW01000127">
    <property type="protein sequence ID" value="OIQ97825.1"/>
    <property type="molecule type" value="Genomic_DNA"/>
</dbReference>
<evidence type="ECO:0000313" key="2">
    <source>
        <dbReference type="EMBL" id="OIQ97825.1"/>
    </source>
</evidence>
<protein>
    <submittedName>
        <fullName evidence="2">Uncharacterized protein</fullName>
    </submittedName>
</protein>
<proteinExistence type="predicted"/>
<sequence length="91" mass="9502">MAKATKQVLPKLYVVNFGEKEHLVRAYTQSGAATGLVRSMMDAARANTRLASQDDLFEMAGRGVKPIDVTASDKVDGEGDTTGAVSEAAGG</sequence>